<keyword evidence="2 3" id="KW-0378">Hydrolase</keyword>
<evidence type="ECO:0000256" key="1">
    <source>
        <dbReference type="ARBA" id="ARBA00005964"/>
    </source>
</evidence>
<dbReference type="SUPFAM" id="SSF53474">
    <property type="entry name" value="alpha/beta-Hydrolases"/>
    <property type="match status" value="1"/>
</dbReference>
<comment type="similarity">
    <text evidence="1 3">Belongs to the type-B carboxylesterase/lipase family.</text>
</comment>
<dbReference type="PROSITE" id="PS00941">
    <property type="entry name" value="CARBOXYLESTERASE_B_2"/>
    <property type="match status" value="1"/>
</dbReference>
<protein>
    <recommendedName>
        <fullName evidence="3">Carboxylic ester hydrolase</fullName>
        <ecNumber evidence="3">3.1.1.-</ecNumber>
    </recommendedName>
</protein>
<evidence type="ECO:0000256" key="3">
    <source>
        <dbReference type="RuleBase" id="RU361235"/>
    </source>
</evidence>
<feature type="domain" description="Carboxylesterase type B" evidence="4">
    <location>
        <begin position="26"/>
        <end position="539"/>
    </location>
</feature>
<dbReference type="Gene3D" id="3.40.50.1820">
    <property type="entry name" value="alpha/beta hydrolase"/>
    <property type="match status" value="1"/>
</dbReference>
<dbReference type="PANTHER" id="PTHR11559">
    <property type="entry name" value="CARBOXYLESTERASE"/>
    <property type="match status" value="1"/>
</dbReference>
<gene>
    <name evidence="5" type="ORF">EVB00_02855</name>
</gene>
<dbReference type="InterPro" id="IPR050309">
    <property type="entry name" value="Type-B_Carboxylest/Lipase"/>
</dbReference>
<reference evidence="5 6" key="1">
    <citation type="submission" date="2019-02" db="EMBL/GenBank/DDBJ databases">
        <title>Prokaryotic population dynamics and viral predation in marine succession experiment using metagenomics: the confinement effect.</title>
        <authorList>
            <person name="Haro-Moreno J.M."/>
            <person name="Rodriguez-Valera F."/>
            <person name="Lopez-Perez M."/>
        </authorList>
    </citation>
    <scope>NUCLEOTIDE SEQUENCE [LARGE SCALE GENOMIC DNA]</scope>
    <source>
        <strain evidence="5">MED-G167</strain>
    </source>
</reference>
<dbReference type="Pfam" id="PF00135">
    <property type="entry name" value="COesterase"/>
    <property type="match status" value="1"/>
</dbReference>
<proteinExistence type="inferred from homology"/>
<dbReference type="PROSITE" id="PS00122">
    <property type="entry name" value="CARBOXYLESTERASE_B_1"/>
    <property type="match status" value="1"/>
</dbReference>
<dbReference type="InterPro" id="IPR019826">
    <property type="entry name" value="Carboxylesterase_B_AS"/>
</dbReference>
<dbReference type="Proteomes" id="UP000318359">
    <property type="component" value="Unassembled WGS sequence"/>
</dbReference>
<sequence length="562" mass="62047">MRLFFILLTFLLVSCSDKELLLTDKILLSQGELQGFQEDNTNYYLGIPYAEPPTGALRWKPPVNHSGWDGNLLATSKPNSCMQPTGFGLGPFIGLWVEGSGMNWFSKKLLNIGANLGPFISSAEDSQSEDCLFLNIITPQGNNSKLPVMMWIHGGGHRFGDGSGSYINPDIASNDVIFVSINYRLGALGYFAHPALSEESPNKSSGNYGTLDQIQALKWISKNIDKFGGDPNNVTIFGESAGGHSVGQIMSSPLSKGLFHKAIAQSGYGVANVQKLNSEHGNINSAENSGVKYAKYLGVDGKENILELLRAIPAEDLLTVGELENDAFNELDIEISSAWHPNVDGWVFNNSVLETSRAGNSHNVPLLIGFNADEGSSLIPLFYTREAHKEDKDWIKSSWDLVFPGYNEPMPKSVKNWALNINGDSYAAAQRFWGDLTFGSVAYFAAINHSKINENTYFYYFNKSPSSPKQTIGATHGIEIMYLFNSWIPGWPRDDADNAISKQMRTDWTNFAKTGDLSISGWNKFTEDMPSQMNYEVNINQSNSSQLDLFKSIYEYLSVNGS</sequence>
<dbReference type="GO" id="GO:0016787">
    <property type="term" value="F:hydrolase activity"/>
    <property type="evidence" value="ECO:0007669"/>
    <property type="project" value="UniProtKB-KW"/>
</dbReference>
<dbReference type="EMBL" id="SHBM01000043">
    <property type="protein sequence ID" value="RZO16523.1"/>
    <property type="molecule type" value="Genomic_DNA"/>
</dbReference>
<evidence type="ECO:0000259" key="4">
    <source>
        <dbReference type="Pfam" id="PF00135"/>
    </source>
</evidence>
<dbReference type="EC" id="3.1.1.-" evidence="3"/>
<dbReference type="InterPro" id="IPR002018">
    <property type="entry name" value="CarbesteraseB"/>
</dbReference>
<evidence type="ECO:0000256" key="2">
    <source>
        <dbReference type="ARBA" id="ARBA00022801"/>
    </source>
</evidence>
<dbReference type="InterPro" id="IPR029058">
    <property type="entry name" value="AB_hydrolase_fold"/>
</dbReference>
<accession>A0A520M5M5</accession>
<comment type="caution">
    <text evidence="5">The sequence shown here is derived from an EMBL/GenBank/DDBJ whole genome shotgun (WGS) entry which is preliminary data.</text>
</comment>
<evidence type="ECO:0000313" key="5">
    <source>
        <dbReference type="EMBL" id="RZO16523.1"/>
    </source>
</evidence>
<dbReference type="InterPro" id="IPR019819">
    <property type="entry name" value="Carboxylesterase_B_CS"/>
</dbReference>
<name>A0A520M5M5_9GAMM</name>
<dbReference type="AlphaFoldDB" id="A0A520M5M5"/>
<organism evidence="5 6">
    <name type="scientific">SAR86 cluster bacterium</name>
    <dbReference type="NCBI Taxonomy" id="2030880"/>
    <lineage>
        <taxon>Bacteria</taxon>
        <taxon>Pseudomonadati</taxon>
        <taxon>Pseudomonadota</taxon>
        <taxon>Gammaproteobacteria</taxon>
        <taxon>SAR86 cluster</taxon>
    </lineage>
</organism>
<evidence type="ECO:0000313" key="6">
    <source>
        <dbReference type="Proteomes" id="UP000318359"/>
    </source>
</evidence>
<dbReference type="PROSITE" id="PS51257">
    <property type="entry name" value="PROKAR_LIPOPROTEIN"/>
    <property type="match status" value="1"/>
</dbReference>